<dbReference type="Proteomes" id="UP001449795">
    <property type="component" value="Chromosome"/>
</dbReference>
<accession>A0ABZ3D5Z5</accession>
<dbReference type="PANTHER" id="PTHR12558">
    <property type="entry name" value="CELL DIVISION CYCLE 16,23,27"/>
    <property type="match status" value="1"/>
</dbReference>
<protein>
    <recommendedName>
        <fullName evidence="4">Tetratricopeptide repeat protein</fullName>
    </recommendedName>
</protein>
<dbReference type="PROSITE" id="PS51257">
    <property type="entry name" value="PROKAR_LIPOPROTEIN"/>
    <property type="match status" value="1"/>
</dbReference>
<gene>
    <name evidence="2" type="ORF">AAC691_01755</name>
</gene>
<evidence type="ECO:0008006" key="4">
    <source>
        <dbReference type="Google" id="ProtNLM"/>
    </source>
</evidence>
<organism evidence="2 3">
    <name type="scientific">Nguyenibacter vanlangensis</name>
    <dbReference type="NCBI Taxonomy" id="1216886"/>
    <lineage>
        <taxon>Bacteria</taxon>
        <taxon>Pseudomonadati</taxon>
        <taxon>Pseudomonadota</taxon>
        <taxon>Alphaproteobacteria</taxon>
        <taxon>Acetobacterales</taxon>
        <taxon>Acetobacteraceae</taxon>
        <taxon>Nguyenibacter</taxon>
    </lineage>
</organism>
<feature type="chain" id="PRO_5046606862" description="Tetratricopeptide repeat protein" evidence="1">
    <location>
        <begin position="23"/>
        <end position="254"/>
    </location>
</feature>
<dbReference type="Gene3D" id="1.25.40.10">
    <property type="entry name" value="Tetratricopeptide repeat domain"/>
    <property type="match status" value="1"/>
</dbReference>
<dbReference type="SUPFAM" id="SSF48452">
    <property type="entry name" value="TPR-like"/>
    <property type="match status" value="1"/>
</dbReference>
<sequence length="254" mass="26112">MKPGFVAAVIASLGTMLLGACAAGPSGTSGTSVTVARAALVGGAPQIALQATEAILRTDPQNAEALQIKGDALTAMGQLGQAEWVYRAALLRAPHLVGAQIGLGRCLLAHDPAAAEVAFQAAADRDPRNAVALNDLGVARDLLRRHLDAQQAYRLALAADPDMIGAQVNLALSLAMSGDVEDAERLMRPYGADANASRKLRHDLAAVLAMGGQRAEAARILSADLGQRQVAQALADYAAARDAHSGLQPPAILP</sequence>
<feature type="signal peptide" evidence="1">
    <location>
        <begin position="1"/>
        <end position="22"/>
    </location>
</feature>
<evidence type="ECO:0000313" key="3">
    <source>
        <dbReference type="Proteomes" id="UP001449795"/>
    </source>
</evidence>
<evidence type="ECO:0000313" key="2">
    <source>
        <dbReference type="EMBL" id="XAE43221.1"/>
    </source>
</evidence>
<dbReference type="RefSeq" id="WP_342628742.1">
    <property type="nucleotide sequence ID" value="NZ_CP152276.1"/>
</dbReference>
<reference evidence="2 3" key="1">
    <citation type="submission" date="2024-04" db="EMBL/GenBank/DDBJ databases">
        <title>Complete genome sequence of Nguyenibacter vanlangesis HBCM-1154, a strain capable of nitrogen fixation, IAA production, and phosphorus solubilization isolated from sugarcane soil.</title>
        <authorList>
            <person name="MY HANH P."/>
        </authorList>
    </citation>
    <scope>NUCLEOTIDE SEQUENCE [LARGE SCALE GENOMIC DNA]</scope>
    <source>
        <strain evidence="2 3">HBCM 1154</strain>
    </source>
</reference>
<proteinExistence type="predicted"/>
<dbReference type="EMBL" id="CP152276">
    <property type="protein sequence ID" value="XAE43221.1"/>
    <property type="molecule type" value="Genomic_DNA"/>
</dbReference>
<keyword evidence="1" id="KW-0732">Signal</keyword>
<keyword evidence="3" id="KW-1185">Reference proteome</keyword>
<name>A0ABZ3D5Z5_9PROT</name>
<dbReference type="PANTHER" id="PTHR12558:SF13">
    <property type="entry name" value="CELL DIVISION CYCLE PROTEIN 27 HOMOLOG"/>
    <property type="match status" value="1"/>
</dbReference>
<dbReference type="SMART" id="SM00028">
    <property type="entry name" value="TPR"/>
    <property type="match status" value="3"/>
</dbReference>
<dbReference type="InterPro" id="IPR019734">
    <property type="entry name" value="TPR_rpt"/>
</dbReference>
<dbReference type="InterPro" id="IPR011990">
    <property type="entry name" value="TPR-like_helical_dom_sf"/>
</dbReference>
<evidence type="ECO:0000256" key="1">
    <source>
        <dbReference type="SAM" id="SignalP"/>
    </source>
</evidence>